<dbReference type="GO" id="GO:0005524">
    <property type="term" value="F:ATP binding"/>
    <property type="evidence" value="ECO:0007669"/>
    <property type="project" value="UniProtKB-KW"/>
</dbReference>
<dbReference type="PANTHER" id="PTHR43697:SF1">
    <property type="entry name" value="SERINE--TRNA LIGASE"/>
    <property type="match status" value="1"/>
</dbReference>
<comment type="similarity">
    <text evidence="3">Belongs to the class-II aminoacyl-tRNA synthetase family. Type-1 seryl-tRNA synthetase subfamily.</text>
</comment>
<feature type="binding site" evidence="16">
    <location>
        <begin position="337"/>
        <end position="340"/>
    </location>
    <ligand>
        <name>ATP</name>
        <dbReference type="ChEBI" id="CHEBI:30616"/>
    </ligand>
</feature>
<protein>
    <recommendedName>
        <fullName evidence="11 14">Serine--tRNA ligase</fullName>
        <ecNumber evidence="4 14">6.1.1.11</ecNumber>
    </recommendedName>
</protein>
<dbReference type="GO" id="GO:0005737">
    <property type="term" value="C:cytoplasm"/>
    <property type="evidence" value="ECO:0007669"/>
    <property type="project" value="UniProtKB-SubCell"/>
</dbReference>
<dbReference type="Pfam" id="PF02403">
    <property type="entry name" value="Seryl_tRNA_N"/>
    <property type="match status" value="1"/>
</dbReference>
<dbReference type="SUPFAM" id="SSF55681">
    <property type="entry name" value="Class II aaRS and biotin synthetases"/>
    <property type="match status" value="1"/>
</dbReference>
<dbReference type="OrthoDB" id="9804647at2"/>
<dbReference type="PROSITE" id="PS50862">
    <property type="entry name" value="AA_TRNA_LIGASE_II"/>
    <property type="match status" value="1"/>
</dbReference>
<evidence type="ECO:0000256" key="12">
    <source>
        <dbReference type="ARBA" id="ARBA00047929"/>
    </source>
</evidence>
<evidence type="ECO:0000256" key="4">
    <source>
        <dbReference type="ARBA" id="ARBA00012840"/>
    </source>
</evidence>
<dbReference type="Pfam" id="PF00587">
    <property type="entry name" value="tRNA-synt_2b"/>
    <property type="match status" value="1"/>
</dbReference>
<evidence type="ECO:0000256" key="16">
    <source>
        <dbReference type="PIRSR" id="PIRSR001529-2"/>
    </source>
</evidence>
<feature type="coiled-coil region" evidence="17">
    <location>
        <begin position="34"/>
        <end position="86"/>
    </location>
</feature>
<proteinExistence type="inferred from homology"/>
<dbReference type="SUPFAM" id="SSF46589">
    <property type="entry name" value="tRNA-binding arm"/>
    <property type="match status" value="1"/>
</dbReference>
<name>A0A5C0UI53_9PROT</name>
<evidence type="ECO:0000256" key="17">
    <source>
        <dbReference type="SAM" id="Coils"/>
    </source>
</evidence>
<keyword evidence="9" id="KW-0648">Protein biosynthesis</keyword>
<evidence type="ECO:0000256" key="5">
    <source>
        <dbReference type="ARBA" id="ARBA00022490"/>
    </source>
</evidence>
<dbReference type="PANTHER" id="PTHR43697">
    <property type="entry name" value="SERYL-TRNA SYNTHETASE"/>
    <property type="match status" value="1"/>
</dbReference>
<comment type="pathway">
    <text evidence="2">Aminoacyl-tRNA biosynthesis; selenocysteinyl-tRNA(Sec) biosynthesis; L-seryl-tRNA(Sec) from L-serine and tRNA(Sec): step 1/1.</text>
</comment>
<evidence type="ECO:0000256" key="15">
    <source>
        <dbReference type="PIRSR" id="PIRSR001529-1"/>
    </source>
</evidence>
<dbReference type="PRINTS" id="PR00981">
    <property type="entry name" value="TRNASYNTHSER"/>
</dbReference>
<reference evidence="19 20" key="1">
    <citation type="submission" date="2019-08" db="EMBL/GenBank/DDBJ databases">
        <title>Highly reduced genomes of protist endosymbionts show evolutionary convergence.</title>
        <authorList>
            <person name="George E."/>
            <person name="Husnik F."/>
            <person name="Tashyreva D."/>
            <person name="Prokopchuk G."/>
            <person name="Horak A."/>
            <person name="Kwong W.K."/>
            <person name="Lukes J."/>
            <person name="Keeling P.J."/>
        </authorList>
    </citation>
    <scope>NUCLEOTIDE SEQUENCE [LARGE SCALE GENOMIC DNA]</scope>
    <source>
        <strain evidence="19">1604HC</strain>
    </source>
</reference>
<evidence type="ECO:0000313" key="20">
    <source>
        <dbReference type="Proteomes" id="UP000324924"/>
    </source>
</evidence>
<dbReference type="InterPro" id="IPR010978">
    <property type="entry name" value="tRNA-bd_arm"/>
</dbReference>
<feature type="binding site" evidence="15">
    <location>
        <position position="219"/>
    </location>
    <ligand>
        <name>L-serine</name>
        <dbReference type="ChEBI" id="CHEBI:33384"/>
    </ligand>
</feature>
<evidence type="ECO:0000256" key="3">
    <source>
        <dbReference type="ARBA" id="ARBA00010728"/>
    </source>
</evidence>
<feature type="binding site" evidence="15">
    <location>
        <position position="273"/>
    </location>
    <ligand>
        <name>L-serine</name>
        <dbReference type="ChEBI" id="CHEBI:33384"/>
    </ligand>
</feature>
<dbReference type="KEGG" id="nabu:FZC36_01995"/>
<evidence type="ECO:0000256" key="2">
    <source>
        <dbReference type="ARBA" id="ARBA00005045"/>
    </source>
</evidence>
<dbReference type="Gene3D" id="1.10.287.40">
    <property type="entry name" value="Serine-tRNA synthetase, tRNA binding domain"/>
    <property type="match status" value="1"/>
</dbReference>
<keyword evidence="20" id="KW-1185">Reference proteome</keyword>
<dbReference type="Gene3D" id="3.30.930.10">
    <property type="entry name" value="Bira Bifunctional Protein, Domain 2"/>
    <property type="match status" value="1"/>
</dbReference>
<evidence type="ECO:0000256" key="11">
    <source>
        <dbReference type="ARBA" id="ARBA00039158"/>
    </source>
</evidence>
<dbReference type="InterPro" id="IPR002317">
    <property type="entry name" value="Ser-tRNA-ligase_type_1"/>
</dbReference>
<comment type="catalytic activity">
    <reaction evidence="12">
        <text>tRNA(Sec) + L-serine + ATP = L-seryl-tRNA(Sec) + AMP + diphosphate + H(+)</text>
        <dbReference type="Rhea" id="RHEA:42580"/>
        <dbReference type="Rhea" id="RHEA-COMP:9742"/>
        <dbReference type="Rhea" id="RHEA-COMP:10128"/>
        <dbReference type="ChEBI" id="CHEBI:15378"/>
        <dbReference type="ChEBI" id="CHEBI:30616"/>
        <dbReference type="ChEBI" id="CHEBI:33019"/>
        <dbReference type="ChEBI" id="CHEBI:33384"/>
        <dbReference type="ChEBI" id="CHEBI:78442"/>
        <dbReference type="ChEBI" id="CHEBI:78533"/>
        <dbReference type="ChEBI" id="CHEBI:456215"/>
        <dbReference type="EC" id="6.1.1.11"/>
    </reaction>
</comment>
<gene>
    <name evidence="19" type="primary">serS</name>
    <name evidence="19" type="ORF">FZC36_01995</name>
</gene>
<dbReference type="GO" id="GO:0006434">
    <property type="term" value="P:seryl-tRNA aminoacylation"/>
    <property type="evidence" value="ECO:0007669"/>
    <property type="project" value="UniProtKB-UniRule"/>
</dbReference>
<dbReference type="Proteomes" id="UP000324924">
    <property type="component" value="Chromosome"/>
</dbReference>
<comment type="catalytic activity">
    <reaction evidence="13">
        <text>tRNA(Ser) + L-serine + ATP = L-seryl-tRNA(Ser) + AMP + diphosphate + H(+)</text>
        <dbReference type="Rhea" id="RHEA:12292"/>
        <dbReference type="Rhea" id="RHEA-COMP:9669"/>
        <dbReference type="Rhea" id="RHEA-COMP:9703"/>
        <dbReference type="ChEBI" id="CHEBI:15378"/>
        <dbReference type="ChEBI" id="CHEBI:30616"/>
        <dbReference type="ChEBI" id="CHEBI:33019"/>
        <dbReference type="ChEBI" id="CHEBI:33384"/>
        <dbReference type="ChEBI" id="CHEBI:78442"/>
        <dbReference type="ChEBI" id="CHEBI:78533"/>
        <dbReference type="ChEBI" id="CHEBI:456215"/>
        <dbReference type="EC" id="6.1.1.11"/>
    </reaction>
</comment>
<dbReference type="RefSeq" id="WP_148972316.1">
    <property type="nucleotide sequence ID" value="NZ_CP043314.1"/>
</dbReference>
<dbReference type="InterPro" id="IPR042103">
    <property type="entry name" value="SerRS_1_N_sf"/>
</dbReference>
<evidence type="ECO:0000313" key="19">
    <source>
        <dbReference type="EMBL" id="QEK39193.1"/>
    </source>
</evidence>
<keyword evidence="17" id="KW-0175">Coiled coil</keyword>
<dbReference type="InterPro" id="IPR015866">
    <property type="entry name" value="Ser-tRNA-synth_1_N"/>
</dbReference>
<feature type="binding site" evidence="16">
    <location>
        <begin position="250"/>
        <end position="252"/>
    </location>
    <ligand>
        <name>ATP</name>
        <dbReference type="ChEBI" id="CHEBI:30616"/>
    </ligand>
</feature>
<dbReference type="GO" id="GO:0004828">
    <property type="term" value="F:serine-tRNA ligase activity"/>
    <property type="evidence" value="ECO:0007669"/>
    <property type="project" value="UniProtKB-UniRule"/>
</dbReference>
<evidence type="ECO:0000256" key="14">
    <source>
        <dbReference type="NCBIfam" id="TIGR00414"/>
    </source>
</evidence>
<evidence type="ECO:0000256" key="7">
    <source>
        <dbReference type="ARBA" id="ARBA00022741"/>
    </source>
</evidence>
<keyword evidence="10" id="KW-0030">Aminoacyl-tRNA synthetase</keyword>
<evidence type="ECO:0000256" key="9">
    <source>
        <dbReference type="ARBA" id="ARBA00022917"/>
    </source>
</evidence>
<dbReference type="EMBL" id="CP043314">
    <property type="protein sequence ID" value="QEK39193.1"/>
    <property type="molecule type" value="Genomic_DNA"/>
</dbReference>
<comment type="subcellular location">
    <subcellularLocation>
        <location evidence="1">Cytoplasm</location>
    </subcellularLocation>
</comment>
<evidence type="ECO:0000256" key="13">
    <source>
        <dbReference type="ARBA" id="ARBA00048823"/>
    </source>
</evidence>
<evidence type="ECO:0000259" key="18">
    <source>
        <dbReference type="PROSITE" id="PS50862"/>
    </source>
</evidence>
<feature type="binding site" evidence="15">
    <location>
        <position position="250"/>
    </location>
    <ligand>
        <name>L-serine</name>
        <dbReference type="ChEBI" id="CHEBI:33384"/>
    </ligand>
</feature>
<dbReference type="InterPro" id="IPR002314">
    <property type="entry name" value="aa-tRNA-synt_IIb"/>
</dbReference>
<dbReference type="EC" id="6.1.1.11" evidence="4 14"/>
<keyword evidence="6 19" id="KW-0436">Ligase</keyword>
<evidence type="ECO:0000256" key="8">
    <source>
        <dbReference type="ARBA" id="ARBA00022840"/>
    </source>
</evidence>
<keyword evidence="8 16" id="KW-0067">ATP-binding</keyword>
<organism evidence="19 20">
    <name type="scientific">Candidatus Nesciobacter abundans</name>
    <dbReference type="NCBI Taxonomy" id="2601668"/>
    <lineage>
        <taxon>Bacteria</taxon>
        <taxon>Pseudomonadati</taxon>
        <taxon>Pseudomonadota</taxon>
        <taxon>Alphaproteobacteria</taxon>
        <taxon>Holosporales</taxon>
        <taxon>Holosporaceae</taxon>
        <taxon>Candidatus Nesciobacter</taxon>
    </lineage>
</organism>
<evidence type="ECO:0000256" key="6">
    <source>
        <dbReference type="ARBA" id="ARBA00022598"/>
    </source>
</evidence>
<dbReference type="PIRSF" id="PIRSF001529">
    <property type="entry name" value="Ser-tRNA-synth_IIa"/>
    <property type="match status" value="1"/>
</dbReference>
<dbReference type="InterPro" id="IPR045864">
    <property type="entry name" value="aa-tRNA-synth_II/BPL/LPL"/>
</dbReference>
<feature type="binding site" evidence="15">
    <location>
        <position position="371"/>
    </location>
    <ligand>
        <name>L-serine</name>
        <dbReference type="ChEBI" id="CHEBI:33384"/>
    </ligand>
</feature>
<dbReference type="AlphaFoldDB" id="A0A5C0UI53"/>
<dbReference type="NCBIfam" id="TIGR00414">
    <property type="entry name" value="serS"/>
    <property type="match status" value="1"/>
</dbReference>
<accession>A0A5C0UI53</accession>
<dbReference type="InterPro" id="IPR006195">
    <property type="entry name" value="aa-tRNA-synth_II"/>
</dbReference>
<evidence type="ECO:0000256" key="1">
    <source>
        <dbReference type="ARBA" id="ARBA00004496"/>
    </source>
</evidence>
<sequence length="408" mass="46846">MLDIKWIKENPKEFDRNMLLRRESHKSSELISLYEKWKTEVSKIQSMRQNLKQESAEFQGKVDLQKEQAKENIKNIKLNIKESEQIEKEFKKSLDEALLTVPNVLDSEVPEGDSESDNITIRGFGDKIELQKTHDEILSGSLSWHEANMSGSRFVVSSDKLATLERKLANWMMDFNVKNGYKEFSLPYLVLEKALFNSGQLPKFRDDLFRCDDKFLIPTGEVPLVNLGEGKFFLENELPYKVTSLTPCFRKEAGSAGKDTKGMIRLHQFHKAEIVAFCTEKNSDQIQNEMIANVEKILQKLGLSYRLVAICAGDIGFTASKQYDIEVWFAGAKKYREVSSCSNCKTFQSMRMKCKYIDKETKDKKFVHTLNCSSIAVGRILAALLEQYQEKGNAIEISNYILDKLLHI</sequence>
<keyword evidence="7" id="KW-0547">Nucleotide-binding</keyword>
<evidence type="ECO:0000256" key="10">
    <source>
        <dbReference type="ARBA" id="ARBA00023146"/>
    </source>
</evidence>
<keyword evidence="5" id="KW-0963">Cytoplasm</keyword>
<feature type="domain" description="Aminoacyl-transfer RNA synthetases class-II family profile" evidence="18">
    <location>
        <begin position="164"/>
        <end position="387"/>
    </location>
</feature>